<reference evidence="2" key="1">
    <citation type="submission" date="2021-02" db="EMBL/GenBank/DDBJ databases">
        <authorList>
            <person name="Dougan E. K."/>
            <person name="Rhodes N."/>
            <person name="Thang M."/>
            <person name="Chan C."/>
        </authorList>
    </citation>
    <scope>NUCLEOTIDE SEQUENCE</scope>
</reference>
<evidence type="ECO:0000256" key="1">
    <source>
        <dbReference type="SAM" id="MobiDB-lite"/>
    </source>
</evidence>
<accession>A0A813IDC3</accession>
<dbReference type="AlphaFoldDB" id="A0A813IDC3"/>
<sequence>DRADKLRAALRRTLHRLEAAVKTTGCGRDVQELLERRPDLVAKLRVLWGVTGTATADMEDAVGPGQSKGRKRPLETARSDQEDVAIMCGGG</sequence>
<comment type="caution">
    <text evidence="2">The sequence shown here is derived from an EMBL/GenBank/DDBJ whole genome shotgun (WGS) entry which is preliminary data.</text>
</comment>
<dbReference type="Proteomes" id="UP000626109">
    <property type="component" value="Unassembled WGS sequence"/>
</dbReference>
<evidence type="ECO:0000313" key="2">
    <source>
        <dbReference type="EMBL" id="CAE8648829.1"/>
    </source>
</evidence>
<feature type="region of interest" description="Disordered" evidence="1">
    <location>
        <begin position="58"/>
        <end position="83"/>
    </location>
</feature>
<evidence type="ECO:0000313" key="3">
    <source>
        <dbReference type="Proteomes" id="UP000626109"/>
    </source>
</evidence>
<gene>
    <name evidence="2" type="ORF">PGLA2088_LOCUS6905</name>
</gene>
<proteinExistence type="predicted"/>
<feature type="non-terminal residue" evidence="2">
    <location>
        <position position="1"/>
    </location>
</feature>
<organism evidence="2 3">
    <name type="scientific">Polarella glacialis</name>
    <name type="common">Dinoflagellate</name>
    <dbReference type="NCBI Taxonomy" id="89957"/>
    <lineage>
        <taxon>Eukaryota</taxon>
        <taxon>Sar</taxon>
        <taxon>Alveolata</taxon>
        <taxon>Dinophyceae</taxon>
        <taxon>Suessiales</taxon>
        <taxon>Suessiaceae</taxon>
        <taxon>Polarella</taxon>
    </lineage>
</organism>
<feature type="compositionally biased region" description="Basic and acidic residues" evidence="1">
    <location>
        <begin position="72"/>
        <end position="81"/>
    </location>
</feature>
<name>A0A813IDC3_POLGL</name>
<protein>
    <submittedName>
        <fullName evidence="2">Uncharacterized protein</fullName>
    </submittedName>
</protein>
<dbReference type="EMBL" id="CAJNNW010006995">
    <property type="protein sequence ID" value="CAE8648829.1"/>
    <property type="molecule type" value="Genomic_DNA"/>
</dbReference>